<dbReference type="NCBIfam" id="TIGR02892">
    <property type="entry name" value="spore_yabP"/>
    <property type="match status" value="1"/>
</dbReference>
<dbReference type="Proteomes" id="UP000017938">
    <property type="component" value="Unassembled WGS sequence"/>
</dbReference>
<gene>
    <name evidence="2" type="primary">yabP</name>
    <name evidence="1" type="ORF">BN580_01945</name>
    <name evidence="2" type="ORF">MR241_00740</name>
</gene>
<accession>R6TU97</accession>
<dbReference type="InterPro" id="IPR012504">
    <property type="entry name" value="Spore_YabP"/>
</dbReference>
<dbReference type="EMBL" id="CBFW010000320">
    <property type="protein sequence ID" value="CDC75760.1"/>
    <property type="molecule type" value="Genomic_DNA"/>
</dbReference>
<dbReference type="Gene3D" id="2.60.40.2000">
    <property type="match status" value="1"/>
</dbReference>
<dbReference type="EMBL" id="JALEMU010000017">
    <property type="protein sequence ID" value="MCI5754805.1"/>
    <property type="molecule type" value="Genomic_DNA"/>
</dbReference>
<proteinExistence type="predicted"/>
<evidence type="ECO:0000313" key="3">
    <source>
        <dbReference type="Proteomes" id="UP000017938"/>
    </source>
</evidence>
<dbReference type="Pfam" id="PF07873">
    <property type="entry name" value="YabP"/>
    <property type="match status" value="1"/>
</dbReference>
<dbReference type="PIRSF" id="PIRSF011576">
    <property type="entry name" value="YabP"/>
    <property type="match status" value="1"/>
</dbReference>
<reference evidence="2 4" key="2">
    <citation type="submission" date="2022-03" db="EMBL/GenBank/DDBJ databases">
        <title>Metagenome-assembled genomes from swine fecal metagenomes.</title>
        <authorList>
            <person name="Holman D.B."/>
            <person name="Kommadath A."/>
        </authorList>
    </citation>
    <scope>NUCLEOTIDE SEQUENCE [LARGE SCALE GENOMIC DNA]</scope>
    <source>
        <strain evidence="2">SUG147</strain>
    </source>
</reference>
<dbReference type="Proteomes" id="UP001139365">
    <property type="component" value="Unassembled WGS sequence"/>
</dbReference>
<evidence type="ECO:0000313" key="2">
    <source>
        <dbReference type="EMBL" id="MCI5754805.1"/>
    </source>
</evidence>
<name>R6TU97_9BACT</name>
<sequence>MTEKNISPEKTGQKLIITDRKILDLTGVTDVVSFDETGAVLKTDMGTLAVDGEDLHVTKLDLANGSIILAGKINGLFYTENTGAKSRAKRLFR</sequence>
<dbReference type="STRING" id="1263015.BN580_01945"/>
<dbReference type="AlphaFoldDB" id="R6TU97"/>
<organism evidence="1 3">
    <name type="scientific">Candidatus Colimorpha enterica</name>
    <dbReference type="NCBI Taxonomy" id="3083063"/>
    <lineage>
        <taxon>Bacteria</taxon>
        <taxon>Pseudomonadati</taxon>
        <taxon>Bacteroidota</taxon>
        <taxon>Bacteroidia</taxon>
        <taxon>Bacteroidales</taxon>
        <taxon>Candidatus Colimorpha</taxon>
    </lineage>
</organism>
<dbReference type="InterPro" id="IPR022476">
    <property type="entry name" value="Spore_YabP/YqfC"/>
</dbReference>
<dbReference type="InterPro" id="IPR038705">
    <property type="entry name" value="YabP_sf"/>
</dbReference>
<dbReference type="GO" id="GO:0030435">
    <property type="term" value="P:sporulation resulting in formation of a cellular spore"/>
    <property type="evidence" value="ECO:0007669"/>
    <property type="project" value="InterPro"/>
</dbReference>
<evidence type="ECO:0000313" key="4">
    <source>
        <dbReference type="Proteomes" id="UP001139365"/>
    </source>
</evidence>
<reference evidence="1" key="1">
    <citation type="submission" date="2012-11" db="EMBL/GenBank/DDBJ databases">
        <title>Dependencies among metagenomic species, viruses, plasmids and units of genetic variation.</title>
        <authorList>
            <person name="Nielsen H.B."/>
            <person name="Almeida M."/>
            <person name="Juncker A.S."/>
            <person name="Rasmussen S."/>
            <person name="Li J."/>
            <person name="Sunagawa S."/>
            <person name="Plichta D."/>
            <person name="Gautier L."/>
            <person name="Le Chatelier E."/>
            <person name="Peletier E."/>
            <person name="Bonde I."/>
            <person name="Nielsen T."/>
            <person name="Manichanh C."/>
            <person name="Arumugam M."/>
            <person name="Batto J."/>
            <person name="Santos M.B.Q.D."/>
            <person name="Blom N."/>
            <person name="Borruel N."/>
            <person name="Burgdorf K.S."/>
            <person name="Boumezbeur F."/>
            <person name="Casellas F."/>
            <person name="Dore J."/>
            <person name="Guarner F."/>
            <person name="Hansen T."/>
            <person name="Hildebrand F."/>
            <person name="Kaas R.S."/>
            <person name="Kennedy S."/>
            <person name="Kristiansen K."/>
            <person name="Kultima J.R."/>
            <person name="Leonard P."/>
            <person name="Levenez F."/>
            <person name="Lund O."/>
            <person name="Moumen B."/>
            <person name="Le Paslier D."/>
            <person name="Pons N."/>
            <person name="Pedersen O."/>
            <person name="Prifti E."/>
            <person name="Qin J."/>
            <person name="Raes J."/>
            <person name="Tap J."/>
            <person name="Tims S."/>
            <person name="Ussery D.W."/>
            <person name="Yamada T."/>
            <person name="MetaHit consortium"/>
            <person name="Renault P."/>
            <person name="Sicheritz-Ponten T."/>
            <person name="Bork P."/>
            <person name="Wang J."/>
            <person name="Brunak S."/>
            <person name="Ehrlich S.D."/>
        </authorList>
    </citation>
    <scope>NUCLEOTIDE SEQUENCE [LARGE SCALE GENOMIC DNA]</scope>
</reference>
<evidence type="ECO:0000313" key="1">
    <source>
        <dbReference type="EMBL" id="CDC75760.1"/>
    </source>
</evidence>
<comment type="caution">
    <text evidence="1">The sequence shown here is derived from an EMBL/GenBank/DDBJ whole genome shotgun (WGS) entry which is preliminary data.</text>
</comment>
<protein>
    <submittedName>
        <fullName evidence="1">Sporulation protein YabP</fullName>
    </submittedName>
</protein>